<dbReference type="PANTHER" id="PTHR24220:SF685">
    <property type="entry name" value="ABC TRANSPORTER RELATED"/>
    <property type="match status" value="1"/>
</dbReference>
<proteinExistence type="predicted"/>
<dbReference type="GO" id="GO:0005524">
    <property type="term" value="F:ATP binding"/>
    <property type="evidence" value="ECO:0007669"/>
    <property type="project" value="UniProtKB-KW"/>
</dbReference>
<dbReference type="PROSITE" id="PS50893">
    <property type="entry name" value="ABC_TRANSPORTER_2"/>
    <property type="match status" value="1"/>
</dbReference>
<comment type="caution">
    <text evidence="4">The sequence shown here is derived from an EMBL/GenBank/DDBJ whole genome shotgun (WGS) entry which is preliminary data.</text>
</comment>
<dbReference type="PANTHER" id="PTHR24220">
    <property type="entry name" value="IMPORT ATP-BINDING PROTEIN"/>
    <property type="match status" value="1"/>
</dbReference>
<sequence>MSLITDVRLPVVQLVRVSVGHRAAAGGGPALHEASVGFPERTLTAVVGPSGAGKSTLLRCASGLERPDRGKVFRGFRELDAMDDRELTELRGLFVPRRPELLPGLTVYRTVARAARATGRRSRRAAAMDALCQVGLEEAAGRSVDGLSAERRKRVAVAATLVAGPRILFIDEPTDSLDPAGARRVMDVLRALVERAGRTVVMGTSDPQAAARADRTVFLVAGRVAGKLDHPTADEVAAELARRQPTQADAMAP</sequence>
<dbReference type="SUPFAM" id="SSF52540">
    <property type="entry name" value="P-loop containing nucleoside triphosphate hydrolases"/>
    <property type="match status" value="1"/>
</dbReference>
<evidence type="ECO:0000259" key="3">
    <source>
        <dbReference type="PROSITE" id="PS50893"/>
    </source>
</evidence>
<protein>
    <submittedName>
        <fullName evidence="4">ABC transporter ATP-binding protein</fullName>
    </submittedName>
</protein>
<dbReference type="InterPro" id="IPR027417">
    <property type="entry name" value="P-loop_NTPase"/>
</dbReference>
<feature type="domain" description="ABC transporter" evidence="3">
    <location>
        <begin position="12"/>
        <end position="246"/>
    </location>
</feature>
<accession>A0ABP6HER0</accession>
<dbReference type="SMART" id="SM00382">
    <property type="entry name" value="AAA"/>
    <property type="match status" value="1"/>
</dbReference>
<reference evidence="5" key="1">
    <citation type="journal article" date="2019" name="Int. J. Syst. Evol. Microbiol.">
        <title>The Global Catalogue of Microorganisms (GCM) 10K type strain sequencing project: providing services to taxonomists for standard genome sequencing and annotation.</title>
        <authorList>
            <consortium name="The Broad Institute Genomics Platform"/>
            <consortium name="The Broad Institute Genome Sequencing Center for Infectious Disease"/>
            <person name="Wu L."/>
            <person name="Ma J."/>
        </authorList>
    </citation>
    <scope>NUCLEOTIDE SEQUENCE [LARGE SCALE GENOMIC DNA]</scope>
    <source>
        <strain evidence="5">JCM 3053</strain>
    </source>
</reference>
<dbReference type="Proteomes" id="UP001501474">
    <property type="component" value="Unassembled WGS sequence"/>
</dbReference>
<keyword evidence="2 4" id="KW-0067">ATP-binding</keyword>
<dbReference type="InterPro" id="IPR003593">
    <property type="entry name" value="AAA+_ATPase"/>
</dbReference>
<organism evidence="4 5">
    <name type="scientific">Streptomyces indiaensis</name>
    <dbReference type="NCBI Taxonomy" id="284033"/>
    <lineage>
        <taxon>Bacteria</taxon>
        <taxon>Bacillati</taxon>
        <taxon>Actinomycetota</taxon>
        <taxon>Actinomycetes</taxon>
        <taxon>Kitasatosporales</taxon>
        <taxon>Streptomycetaceae</taxon>
        <taxon>Streptomyces</taxon>
    </lineage>
</organism>
<name>A0ABP6HER0_9ACTN</name>
<dbReference type="RefSeq" id="WP_234849592.1">
    <property type="nucleotide sequence ID" value="NZ_BAAART010000007.1"/>
</dbReference>
<dbReference type="InterPro" id="IPR015854">
    <property type="entry name" value="ABC_transpr_LolD-like"/>
</dbReference>
<keyword evidence="1" id="KW-0547">Nucleotide-binding</keyword>
<gene>
    <name evidence="4" type="ORF">GCM10010104_03810</name>
</gene>
<dbReference type="InterPro" id="IPR003439">
    <property type="entry name" value="ABC_transporter-like_ATP-bd"/>
</dbReference>
<evidence type="ECO:0000313" key="4">
    <source>
        <dbReference type="EMBL" id="GAA2769271.1"/>
    </source>
</evidence>
<dbReference type="Gene3D" id="3.40.50.300">
    <property type="entry name" value="P-loop containing nucleotide triphosphate hydrolases"/>
    <property type="match status" value="1"/>
</dbReference>
<evidence type="ECO:0000256" key="1">
    <source>
        <dbReference type="ARBA" id="ARBA00022741"/>
    </source>
</evidence>
<dbReference type="Pfam" id="PF00005">
    <property type="entry name" value="ABC_tran"/>
    <property type="match status" value="1"/>
</dbReference>
<evidence type="ECO:0000313" key="5">
    <source>
        <dbReference type="Proteomes" id="UP001501474"/>
    </source>
</evidence>
<keyword evidence="5" id="KW-1185">Reference proteome</keyword>
<evidence type="ECO:0000256" key="2">
    <source>
        <dbReference type="ARBA" id="ARBA00022840"/>
    </source>
</evidence>
<dbReference type="EMBL" id="BAAART010000007">
    <property type="protein sequence ID" value="GAA2769271.1"/>
    <property type="molecule type" value="Genomic_DNA"/>
</dbReference>